<organism evidence="1">
    <name type="scientific">Prasinoderma singulare</name>
    <dbReference type="NCBI Taxonomy" id="676789"/>
    <lineage>
        <taxon>Eukaryota</taxon>
        <taxon>Viridiplantae</taxon>
        <taxon>Prasinodermophyta</taxon>
        <taxon>Prasinodermophyceae</taxon>
        <taxon>Prasinodermales</taxon>
        <taxon>Prasinodermaceae</taxon>
        <taxon>Prasinoderma</taxon>
    </lineage>
</organism>
<name>A0A7S3C1K6_9VIRI</name>
<reference evidence="1" key="1">
    <citation type="submission" date="2021-01" db="EMBL/GenBank/DDBJ databases">
        <authorList>
            <person name="Corre E."/>
            <person name="Pelletier E."/>
            <person name="Niang G."/>
            <person name="Scheremetjew M."/>
            <person name="Finn R."/>
            <person name="Kale V."/>
            <person name="Holt S."/>
            <person name="Cochrane G."/>
            <person name="Meng A."/>
            <person name="Brown T."/>
            <person name="Cohen L."/>
        </authorList>
    </citation>
    <scope>NUCLEOTIDE SEQUENCE</scope>
    <source>
        <strain evidence="1">RCC927</strain>
    </source>
</reference>
<dbReference type="AlphaFoldDB" id="A0A7S3C1K6"/>
<dbReference type="EMBL" id="HBHY01020816">
    <property type="protein sequence ID" value="CAE0151582.1"/>
    <property type="molecule type" value="Transcribed_RNA"/>
</dbReference>
<gene>
    <name evidence="1" type="ORF">PSIN1315_LOCUS13324</name>
</gene>
<proteinExistence type="predicted"/>
<protein>
    <recommendedName>
        <fullName evidence="2">Sulfotransferase</fullName>
    </recommendedName>
</protein>
<evidence type="ECO:0008006" key="2">
    <source>
        <dbReference type="Google" id="ProtNLM"/>
    </source>
</evidence>
<evidence type="ECO:0000313" key="1">
    <source>
        <dbReference type="EMBL" id="CAE0151582.1"/>
    </source>
</evidence>
<accession>A0A7S3C1K6</accession>
<sequence>MRRARAAARARLDHLLKSAPLPPPNEPKRALHNGAPMRAEDPRALAKRIAGCFRETRASAATGGGAAGGGAGWLYGRGNRTLAHASDVTTSVKHSILYLDNLKAASTTSRALLRSSLGMDYRIYWPDRNASWMVPGIESPPVRSDWATSGCVQRTRVTSQCFRAEVARAAYSTMFSFVRDPVSKFESAVKQAWHNTPLLKGWFPNADAMLDAQLALYAAVQARDDPEAAGEASPPSAFSSALLECAETRGCPGGWQGLWIDEHLAPAGWRFGGTTADGVPASDLLNWVGRTEHIDQVWDQLAEPVLQAAAASGAHSPRKMAMLRRRYEHHAPHANPRHTDHMTDPGVLSAAGVRRFCNSELFRHEFECLGYERPPECGSVSGASPERLRALERLWRSAAASANE</sequence>